<name>A0A2T1KIE2_9GAMM</name>
<keyword evidence="2" id="KW-1003">Cell membrane</keyword>
<comment type="caution">
    <text evidence="8">The sequence shown here is derived from an EMBL/GenBank/DDBJ whole genome shotgun (WGS) entry which is preliminary data.</text>
</comment>
<reference evidence="8 9" key="1">
    <citation type="submission" date="2018-03" db="EMBL/GenBank/DDBJ databases">
        <title>Marinobacter brunus sp. nov., a marine bacterium of Gamma-proteobacteria isolated from the surface seawater of the South China Sea.</title>
        <authorList>
            <person name="Cheng H."/>
            <person name="Wu Y.-H."/>
            <person name="Xamxidin M."/>
            <person name="Xu X.-W."/>
        </authorList>
    </citation>
    <scope>NUCLEOTIDE SEQUENCE [LARGE SCALE GENOMIC DNA]</scope>
    <source>
        <strain evidence="8 9">JCM 30472</strain>
    </source>
</reference>
<comment type="subcellular location">
    <subcellularLocation>
        <location evidence="1">Cell membrane</location>
        <topology evidence="1">Multi-pass membrane protein</topology>
    </subcellularLocation>
</comment>
<dbReference type="InterPro" id="IPR038766">
    <property type="entry name" value="Membrane_comp_ABC_pdt"/>
</dbReference>
<feature type="transmembrane region" description="Helical" evidence="6">
    <location>
        <begin position="361"/>
        <end position="389"/>
    </location>
</feature>
<dbReference type="RefSeq" id="WP_106670601.1">
    <property type="nucleotide sequence ID" value="NZ_BMFE01000003.1"/>
</dbReference>
<dbReference type="PANTHER" id="PTHR30287">
    <property type="entry name" value="MEMBRANE COMPONENT OF PREDICTED ABC SUPERFAMILY METABOLITE UPTAKE TRANSPORTER"/>
    <property type="match status" value="1"/>
</dbReference>
<keyword evidence="3 6" id="KW-0812">Transmembrane</keyword>
<feature type="domain" description="ABC3 transporter permease C-terminal" evidence="7">
    <location>
        <begin position="736"/>
        <end position="849"/>
    </location>
</feature>
<evidence type="ECO:0000256" key="5">
    <source>
        <dbReference type="ARBA" id="ARBA00023136"/>
    </source>
</evidence>
<dbReference type="Pfam" id="PF02687">
    <property type="entry name" value="FtsX"/>
    <property type="match status" value="2"/>
</dbReference>
<keyword evidence="9" id="KW-1185">Reference proteome</keyword>
<feature type="transmembrane region" description="Helical" evidence="6">
    <location>
        <begin position="308"/>
        <end position="341"/>
    </location>
</feature>
<evidence type="ECO:0000313" key="8">
    <source>
        <dbReference type="EMBL" id="PSF09362.1"/>
    </source>
</evidence>
<feature type="transmembrane region" description="Helical" evidence="6">
    <location>
        <begin position="29"/>
        <end position="51"/>
    </location>
</feature>
<evidence type="ECO:0000256" key="3">
    <source>
        <dbReference type="ARBA" id="ARBA00022692"/>
    </source>
</evidence>
<dbReference type="EMBL" id="PXNN01000006">
    <property type="protein sequence ID" value="PSF09362.1"/>
    <property type="molecule type" value="Genomic_DNA"/>
</dbReference>
<dbReference type="InterPro" id="IPR003838">
    <property type="entry name" value="ABC3_permease_C"/>
</dbReference>
<evidence type="ECO:0000256" key="1">
    <source>
        <dbReference type="ARBA" id="ARBA00004651"/>
    </source>
</evidence>
<sequence length="856" mass="92252">MRSESATPPLWLLTFAITDLRSRISALKVFLACLILGVTLVAATASLYRVIEQSLLADTRALLGGDVELDGNEPLPDEMLDWIGDTGSFSLVRDFETIVSGNDGGGFFRAKILIPDAAYPLYGQLQLTPAQPREELNARKDGLWGAIIDPLLAERMGQSIGDEIEIGAATFRISGLIEAQPDRNLNANWRGLPIMISEQAVAATELIRPGSRVDYEYRVQTDQDLTIWLEKFEQAFPDTNWDITTFAERSERIAERLDQIATALILIAFTTLFIGGLGVANSIHAYLDEKLGTIATLQTLGLRRKPLVAIYLLQIGILGSLAGLIGGSIGLGLSAVAISLAGDTFAMAGPGGAGEHGLDLWLVPLLLSWLFAVLTAYVFALPAMARALAAPPAGLFRGQVQAAPHEPRSWRIASNLLLAVYIGATLFWLPSPQLGFLFLLAVIVLWGLLESLIKGLRRGAKALENTDFADRNFARRLALANLHRPDSPLRVTLLSLGTALTLVVACTLIVATLLRALETTIPAQSPALILYEVFPDQMETLESGLESLDPSSRAELLPLVRARLATINQQPIAQLLADDPQARREAMGDEYKLTYLSGNPEGLELVEGNWWTQPAPDGKPAFMAMEDREAYQLGLSVGDQIEFTAQDQPITVEIKAIYRQKGLQTRFWFEGIVQDGALDGRISLYVGAVYQSDAAAKASQQWLARNLPNVITLRTADWLETAGALLGKAAAGLAAVASVSLMASLLVLSSVVSVSRRRQLYEANLLHCLGARHQAIRLSMLLETGLLTVLATVFATALGALIALPVAAMALKLPAGDLWWLGALVAGCVSALALLAGLVPTLLALRLNPARLLQDG</sequence>
<evidence type="ECO:0000256" key="4">
    <source>
        <dbReference type="ARBA" id="ARBA00022989"/>
    </source>
</evidence>
<keyword evidence="4 6" id="KW-1133">Transmembrane helix</keyword>
<keyword evidence="5 6" id="KW-0472">Membrane</keyword>
<accession>A0A2T1KIE2</accession>
<proteinExistence type="predicted"/>
<dbReference type="OrthoDB" id="5292592at2"/>
<feature type="domain" description="ABC3 transporter permease C-terminal" evidence="7">
    <location>
        <begin position="266"/>
        <end position="381"/>
    </location>
</feature>
<feature type="transmembrane region" description="Helical" evidence="6">
    <location>
        <begin position="260"/>
        <end position="287"/>
    </location>
</feature>
<organism evidence="8 9">
    <name type="scientific">Marinobacter halophilus</name>
    <dbReference type="NCBI Taxonomy" id="1323740"/>
    <lineage>
        <taxon>Bacteria</taxon>
        <taxon>Pseudomonadati</taxon>
        <taxon>Pseudomonadota</taxon>
        <taxon>Gammaproteobacteria</taxon>
        <taxon>Pseudomonadales</taxon>
        <taxon>Marinobacteraceae</taxon>
        <taxon>Marinobacter</taxon>
    </lineage>
</organism>
<evidence type="ECO:0000313" key="9">
    <source>
        <dbReference type="Proteomes" id="UP000238385"/>
    </source>
</evidence>
<dbReference type="AlphaFoldDB" id="A0A2T1KIE2"/>
<evidence type="ECO:0000256" key="6">
    <source>
        <dbReference type="SAM" id="Phobius"/>
    </source>
</evidence>
<evidence type="ECO:0000259" key="7">
    <source>
        <dbReference type="Pfam" id="PF02687"/>
    </source>
</evidence>
<feature type="transmembrane region" description="Helical" evidence="6">
    <location>
        <begin position="729"/>
        <end position="752"/>
    </location>
</feature>
<feature type="transmembrane region" description="Helical" evidence="6">
    <location>
        <begin position="435"/>
        <end position="453"/>
    </location>
</feature>
<protein>
    <submittedName>
        <fullName evidence="8">ABC transporter permease</fullName>
    </submittedName>
</protein>
<feature type="transmembrane region" description="Helical" evidence="6">
    <location>
        <begin position="819"/>
        <end position="845"/>
    </location>
</feature>
<feature type="transmembrane region" description="Helical" evidence="6">
    <location>
        <begin position="786"/>
        <end position="807"/>
    </location>
</feature>
<dbReference type="GO" id="GO:0005886">
    <property type="term" value="C:plasma membrane"/>
    <property type="evidence" value="ECO:0007669"/>
    <property type="project" value="UniProtKB-SubCell"/>
</dbReference>
<dbReference type="PANTHER" id="PTHR30287:SF1">
    <property type="entry name" value="INNER MEMBRANE PROTEIN"/>
    <property type="match status" value="1"/>
</dbReference>
<gene>
    <name evidence="8" type="ORF">C7H08_04645</name>
</gene>
<evidence type="ECO:0000256" key="2">
    <source>
        <dbReference type="ARBA" id="ARBA00022475"/>
    </source>
</evidence>
<dbReference type="Proteomes" id="UP000238385">
    <property type="component" value="Unassembled WGS sequence"/>
</dbReference>
<feature type="transmembrane region" description="Helical" evidence="6">
    <location>
        <begin position="410"/>
        <end position="429"/>
    </location>
</feature>
<feature type="transmembrane region" description="Helical" evidence="6">
    <location>
        <begin position="491"/>
        <end position="514"/>
    </location>
</feature>